<dbReference type="Proteomes" id="UP000448867">
    <property type="component" value="Unassembled WGS sequence"/>
</dbReference>
<feature type="domain" description="STAS" evidence="1">
    <location>
        <begin position="143"/>
        <end position="241"/>
    </location>
</feature>
<dbReference type="RefSeq" id="WP_154309629.1">
    <property type="nucleotide sequence ID" value="NZ_WKKI01000066.1"/>
</dbReference>
<dbReference type="OrthoDB" id="2835068at2"/>
<comment type="caution">
    <text evidence="2">The sequence shown here is derived from an EMBL/GenBank/DDBJ whole genome shotgun (WGS) entry which is preliminary data.</text>
</comment>
<dbReference type="InterPro" id="IPR002645">
    <property type="entry name" value="STAS_dom"/>
</dbReference>
<evidence type="ECO:0000313" key="2">
    <source>
        <dbReference type="EMBL" id="MRX74177.1"/>
    </source>
</evidence>
<accession>A0A7X2J2C7</accession>
<organism evidence="2 3">
    <name type="scientific">Metabacillus lacus</name>
    <dbReference type="NCBI Taxonomy" id="1983721"/>
    <lineage>
        <taxon>Bacteria</taxon>
        <taxon>Bacillati</taxon>
        <taxon>Bacillota</taxon>
        <taxon>Bacilli</taxon>
        <taxon>Bacillales</taxon>
        <taxon>Bacillaceae</taxon>
        <taxon>Metabacillus</taxon>
    </lineage>
</organism>
<dbReference type="PANTHER" id="PTHR33745">
    <property type="entry name" value="RSBT ANTAGONIST PROTEIN RSBS-RELATED"/>
    <property type="match status" value="1"/>
</dbReference>
<gene>
    <name evidence="2" type="ORF">GJU40_18815</name>
</gene>
<evidence type="ECO:0000259" key="1">
    <source>
        <dbReference type="Pfam" id="PF01740"/>
    </source>
</evidence>
<dbReference type="Gene3D" id="3.30.450.20">
    <property type="entry name" value="PAS domain"/>
    <property type="match status" value="1"/>
</dbReference>
<dbReference type="SUPFAM" id="SSF52091">
    <property type="entry name" value="SpoIIaa-like"/>
    <property type="match status" value="1"/>
</dbReference>
<dbReference type="InterPro" id="IPR036513">
    <property type="entry name" value="STAS_dom_sf"/>
</dbReference>
<dbReference type="EMBL" id="WKKI01000066">
    <property type="protein sequence ID" value="MRX74177.1"/>
    <property type="molecule type" value="Genomic_DNA"/>
</dbReference>
<dbReference type="Gene3D" id="3.30.750.24">
    <property type="entry name" value="STAS domain"/>
    <property type="match status" value="1"/>
</dbReference>
<dbReference type="AlphaFoldDB" id="A0A7X2J2C7"/>
<dbReference type="CDD" id="cd07041">
    <property type="entry name" value="STAS_RsbR_RsbS_like"/>
    <property type="match status" value="1"/>
</dbReference>
<keyword evidence="3" id="KW-1185">Reference proteome</keyword>
<dbReference type="Pfam" id="PF01740">
    <property type="entry name" value="STAS"/>
    <property type="match status" value="1"/>
</dbReference>
<sequence length="258" mass="29255">MSSTQLNDLDYKQLLNSIGENLILANNELNIIWFNSSARKLLQKVGPYVGINNPQDFIGISIKQFHGSSQNEILQNGPFPHKASIQLFNRFAAEINVDIFYSTDEKKQGYILTWKDVTDYQDEVEAKNKLIEEMSVPIIETSIDTALLVPLSGTLTEQRLYTMREKVLSESSARSAETIIFDFTGIHTSLEENMSHSLNAIVSALKLMGVETIFVGLRPSLAQQIVLGEMDFKVKTFQSFKKCILHIWREKGYTLKKV</sequence>
<name>A0A7X2J2C7_9BACI</name>
<dbReference type="InterPro" id="IPR051932">
    <property type="entry name" value="Bact_StressResp_Reg"/>
</dbReference>
<reference evidence="2 3" key="1">
    <citation type="submission" date="2019-11" db="EMBL/GenBank/DDBJ databases">
        <title>Bacillus lacus genome.</title>
        <authorList>
            <person name="Allen C.J."/>
            <person name="Newman J.D."/>
        </authorList>
    </citation>
    <scope>NUCLEOTIDE SEQUENCE [LARGE SCALE GENOMIC DNA]</scope>
    <source>
        <strain evidence="2 3">KCTC 33946</strain>
    </source>
</reference>
<proteinExistence type="predicted"/>
<evidence type="ECO:0000313" key="3">
    <source>
        <dbReference type="Proteomes" id="UP000448867"/>
    </source>
</evidence>
<protein>
    <submittedName>
        <fullName evidence="2">STAS domain-containing protein</fullName>
    </submittedName>
</protein>